<dbReference type="Proteomes" id="UP000188357">
    <property type="component" value="Unassembled WGS sequence"/>
</dbReference>
<protein>
    <submittedName>
        <fullName evidence="2">Uncharacterized protein</fullName>
    </submittedName>
</protein>
<dbReference type="STRING" id="1945521.A1232T_02106"/>
<evidence type="ECO:0000313" key="2">
    <source>
        <dbReference type="EMBL" id="SJM72907.1"/>
    </source>
</evidence>
<evidence type="ECO:0000313" key="3">
    <source>
        <dbReference type="Proteomes" id="UP000188357"/>
    </source>
</evidence>
<evidence type="ECO:0000256" key="1">
    <source>
        <dbReference type="SAM" id="MobiDB-lite"/>
    </source>
</evidence>
<organism evidence="2 3">
    <name type="scientific">Psychrobacter piechaudii</name>
    <dbReference type="NCBI Taxonomy" id="1945521"/>
    <lineage>
        <taxon>Bacteria</taxon>
        <taxon>Pseudomonadati</taxon>
        <taxon>Pseudomonadota</taxon>
        <taxon>Gammaproteobacteria</taxon>
        <taxon>Moraxellales</taxon>
        <taxon>Moraxellaceae</taxon>
        <taxon>Psychrobacter</taxon>
    </lineage>
</organism>
<name>A0A1R4GXI1_9GAMM</name>
<accession>A0A1R4GXI1</accession>
<reference evidence="2 3" key="1">
    <citation type="submission" date="2017-02" db="EMBL/GenBank/DDBJ databases">
        <authorList>
            <person name="Peterson S.W."/>
        </authorList>
    </citation>
    <scope>NUCLEOTIDE SEQUENCE [LARGE SCALE GENOMIC DNA]</scope>
    <source>
        <strain evidence="2">Psychrobacter_piechaudii</strain>
    </source>
</reference>
<sequence>MSQWQNLGIHKKHLERHKQANANKDTQFITQLEQRMAAGEFQMLFQQDTDYPQQLLSLFDPPPLLIYHQSP</sequence>
<dbReference type="AlphaFoldDB" id="A0A1R4GXI1"/>
<gene>
    <name evidence="2" type="ORF">A1232T_02106</name>
</gene>
<feature type="region of interest" description="Disordered" evidence="1">
    <location>
        <begin position="1"/>
        <end position="22"/>
    </location>
</feature>
<keyword evidence="3" id="KW-1185">Reference proteome</keyword>
<dbReference type="Gene3D" id="3.40.50.450">
    <property type="match status" value="1"/>
</dbReference>
<dbReference type="RefSeq" id="WP_208608076.1">
    <property type="nucleotide sequence ID" value="NZ_FUGE01000215.1"/>
</dbReference>
<dbReference type="EMBL" id="FUGE01000215">
    <property type="protein sequence ID" value="SJM72907.1"/>
    <property type="molecule type" value="Genomic_DNA"/>
</dbReference>
<proteinExistence type="predicted"/>